<dbReference type="RefSeq" id="WP_203528784.1">
    <property type="nucleotide sequence ID" value="NZ_CP083371.1"/>
</dbReference>
<evidence type="ECO:0000256" key="3">
    <source>
        <dbReference type="ARBA" id="ARBA00022723"/>
    </source>
</evidence>
<keyword evidence="2" id="KW-0597">Phosphoprotein</keyword>
<evidence type="ECO:0000313" key="5">
    <source>
        <dbReference type="EMBL" id="MBM3093833.1"/>
    </source>
</evidence>
<protein>
    <submittedName>
        <fullName evidence="5">Amino acid adenylation domain-containing protein</fullName>
    </submittedName>
</protein>
<dbReference type="AlphaFoldDB" id="A0AAW4FRB6"/>
<dbReference type="PROSITE" id="PS50075">
    <property type="entry name" value="CARRIER"/>
    <property type="match status" value="1"/>
</dbReference>
<feature type="domain" description="Carrier" evidence="4">
    <location>
        <begin position="546"/>
        <end position="621"/>
    </location>
</feature>
<reference evidence="5 6" key="1">
    <citation type="submission" date="2020-01" db="EMBL/GenBank/DDBJ databases">
        <title>Draft genome assembly of Ensifer adhaerens T173.</title>
        <authorList>
            <person name="Craig J.E."/>
            <person name="Stinchcombe J.R."/>
        </authorList>
    </citation>
    <scope>NUCLEOTIDE SEQUENCE [LARGE SCALE GENOMIC DNA]</scope>
    <source>
        <strain evidence="5 6">T173</strain>
    </source>
</reference>
<dbReference type="Proteomes" id="UP000744980">
    <property type="component" value="Unassembled WGS sequence"/>
</dbReference>
<comment type="caution">
    <text evidence="5">The sequence shown here is derived from an EMBL/GenBank/DDBJ whole genome shotgun (WGS) entry which is preliminary data.</text>
</comment>
<evidence type="ECO:0000259" key="4">
    <source>
        <dbReference type="PROSITE" id="PS50075"/>
    </source>
</evidence>
<dbReference type="Pfam" id="PF00550">
    <property type="entry name" value="PP-binding"/>
    <property type="match status" value="1"/>
</dbReference>
<dbReference type="InterPro" id="IPR010071">
    <property type="entry name" value="AA_adenyl_dom"/>
</dbReference>
<dbReference type="InterPro" id="IPR036736">
    <property type="entry name" value="ACP-like_sf"/>
</dbReference>
<evidence type="ECO:0000256" key="1">
    <source>
        <dbReference type="ARBA" id="ARBA00022450"/>
    </source>
</evidence>
<dbReference type="Pfam" id="PF13193">
    <property type="entry name" value="AMP-binding_C"/>
    <property type="match status" value="1"/>
</dbReference>
<dbReference type="GO" id="GO:0046872">
    <property type="term" value="F:metal ion binding"/>
    <property type="evidence" value="ECO:0007669"/>
    <property type="project" value="UniProtKB-KW"/>
</dbReference>
<dbReference type="InterPro" id="IPR025110">
    <property type="entry name" value="AMP-bd_C"/>
</dbReference>
<keyword evidence="3" id="KW-0479">Metal-binding</keyword>
<organism evidence="5 6">
    <name type="scientific">Ensifer canadensis</name>
    <dbReference type="NCBI Taxonomy" id="555315"/>
    <lineage>
        <taxon>Bacteria</taxon>
        <taxon>Pseudomonadati</taxon>
        <taxon>Pseudomonadota</taxon>
        <taxon>Alphaproteobacteria</taxon>
        <taxon>Hyphomicrobiales</taxon>
        <taxon>Rhizobiaceae</taxon>
        <taxon>Sinorhizobium/Ensifer group</taxon>
        <taxon>Ensifer</taxon>
    </lineage>
</organism>
<dbReference type="PANTHER" id="PTHR45527:SF1">
    <property type="entry name" value="FATTY ACID SYNTHASE"/>
    <property type="match status" value="1"/>
</dbReference>
<dbReference type="InterPro" id="IPR020806">
    <property type="entry name" value="PKS_PP-bd"/>
</dbReference>
<dbReference type="SUPFAM" id="SSF47336">
    <property type="entry name" value="ACP-like"/>
    <property type="match status" value="1"/>
</dbReference>
<dbReference type="SUPFAM" id="SSF56801">
    <property type="entry name" value="Acetyl-CoA synthetase-like"/>
    <property type="match status" value="1"/>
</dbReference>
<dbReference type="PANTHER" id="PTHR45527">
    <property type="entry name" value="NONRIBOSOMAL PEPTIDE SYNTHETASE"/>
    <property type="match status" value="1"/>
</dbReference>
<evidence type="ECO:0000313" key="6">
    <source>
        <dbReference type="Proteomes" id="UP000744980"/>
    </source>
</evidence>
<accession>A0AAW4FRB6</accession>
<proteinExistence type="predicted"/>
<dbReference type="GO" id="GO:0031177">
    <property type="term" value="F:phosphopantetheine binding"/>
    <property type="evidence" value="ECO:0007669"/>
    <property type="project" value="InterPro"/>
</dbReference>
<dbReference type="SMART" id="SM00823">
    <property type="entry name" value="PKS_PP"/>
    <property type="match status" value="1"/>
</dbReference>
<name>A0AAW4FRB6_9HYPH</name>
<dbReference type="GO" id="GO:0044550">
    <property type="term" value="P:secondary metabolite biosynthetic process"/>
    <property type="evidence" value="ECO:0007669"/>
    <property type="project" value="TreeGrafter"/>
</dbReference>
<dbReference type="EMBL" id="WXFA01000019">
    <property type="protein sequence ID" value="MBM3093833.1"/>
    <property type="molecule type" value="Genomic_DNA"/>
</dbReference>
<dbReference type="InterPro" id="IPR042099">
    <property type="entry name" value="ANL_N_sf"/>
</dbReference>
<dbReference type="NCBIfam" id="TIGR01733">
    <property type="entry name" value="AA-adenyl-dom"/>
    <property type="match status" value="1"/>
</dbReference>
<dbReference type="InterPro" id="IPR000873">
    <property type="entry name" value="AMP-dep_synth/lig_dom"/>
</dbReference>
<dbReference type="Gene3D" id="1.10.1200.10">
    <property type="entry name" value="ACP-like"/>
    <property type="match status" value="1"/>
</dbReference>
<dbReference type="Gene3D" id="3.30.300.30">
    <property type="match status" value="1"/>
</dbReference>
<dbReference type="InterPro" id="IPR020845">
    <property type="entry name" value="AMP-binding_CS"/>
</dbReference>
<dbReference type="GO" id="GO:0005737">
    <property type="term" value="C:cytoplasm"/>
    <property type="evidence" value="ECO:0007669"/>
    <property type="project" value="TreeGrafter"/>
</dbReference>
<keyword evidence="6" id="KW-1185">Reference proteome</keyword>
<dbReference type="Pfam" id="PF00501">
    <property type="entry name" value="AMP-binding"/>
    <property type="match status" value="1"/>
</dbReference>
<dbReference type="InterPro" id="IPR045851">
    <property type="entry name" value="AMP-bd_C_sf"/>
</dbReference>
<evidence type="ECO:0000256" key="2">
    <source>
        <dbReference type="ARBA" id="ARBA00022553"/>
    </source>
</evidence>
<dbReference type="GO" id="GO:0043041">
    <property type="term" value="P:amino acid activation for nonribosomal peptide biosynthetic process"/>
    <property type="evidence" value="ECO:0007669"/>
    <property type="project" value="TreeGrafter"/>
</dbReference>
<keyword evidence="1" id="KW-0596">Phosphopantetheine</keyword>
<gene>
    <name evidence="5" type="ORF">GFB56_24030</name>
</gene>
<dbReference type="PROSITE" id="PS00455">
    <property type="entry name" value="AMP_BINDING"/>
    <property type="match status" value="1"/>
</dbReference>
<dbReference type="Gene3D" id="3.40.50.12780">
    <property type="entry name" value="N-terminal domain of ligase-like"/>
    <property type="match status" value="1"/>
</dbReference>
<sequence length="649" mass="70657">MAEFRFSGAEDSAVKSGRVTGRSQETVHYDPEHSVHAVVHRHAQAAPQATAIVFDDHSISYGELELMSDALATYLIDAGVTKGDIVCLFVPRSLETIVAMLATLKVGAAYLPLDTTFPVDHLDYVIGDCEPKVVFVDTCSLATMRLVPSVKGTIADLHAIVADLAQQAERKPFEPVPCEGGDMAYVMYTSGSTGRPKGVSIPHRGITRLALDQNYVQIGSADVMLHAATIAFDASTFEIWTTLTNGGTIAGLPDGNFSVGRLRDVIRDNGVTSSLLTTGLFNLLADFSCGELPTLRHMMFGGEVASAEHIKRFQKAHPDCRLTNLYGPTEITVLATAFDIPAGFDGKDVPIGGAVSHTGILIVDEDRRPVGRGIEGELVLTGEGVAIGYFRRPELTAERFITIRTEQGDVRGYLTGDLAVLSDDGILLFRGRRDRQIKLNGKRIELDEIEAALRRDPRLADGVVICQNLDQSHKRIVGYLCPREGTRADDAELIRDVMERLRNSLPAYMIPSAVIVLDELPLHQSGKVDRARLPLPVDALPAENAPVASRTEALLQDLWRNVLSQQAVELDRNFFDLGGTSLQLMRVHAALEVNLSRSIDVVALFKHPTIHELADFLDGKSSASARAMTAAERAALQKKNISHFRRSAS</sequence>
<dbReference type="InterPro" id="IPR009081">
    <property type="entry name" value="PP-bd_ACP"/>
</dbReference>